<dbReference type="EMBL" id="JACCFH010000001">
    <property type="protein sequence ID" value="NYG32651.1"/>
    <property type="molecule type" value="Genomic_DNA"/>
</dbReference>
<protein>
    <submittedName>
        <fullName evidence="1">Uncharacterized protein</fullName>
    </submittedName>
</protein>
<comment type="caution">
    <text evidence="1">The sequence shown here is derived from an EMBL/GenBank/DDBJ whole genome shotgun (WGS) entry which is preliminary data.</text>
</comment>
<evidence type="ECO:0000313" key="1">
    <source>
        <dbReference type="EMBL" id="NYG32651.1"/>
    </source>
</evidence>
<keyword evidence="2" id="KW-1185">Reference proteome</keyword>
<dbReference type="RefSeq" id="WP_179631889.1">
    <property type="nucleotide sequence ID" value="NZ_CAXYYM010000014.1"/>
</dbReference>
<reference evidence="1 2" key="1">
    <citation type="submission" date="2020-07" db="EMBL/GenBank/DDBJ databases">
        <title>Genomic Encyclopedia of Archaeal and Bacterial Type Strains, Phase II (KMG-II): from individual species to whole genera.</title>
        <authorList>
            <person name="Goeker M."/>
        </authorList>
    </citation>
    <scope>NUCLEOTIDE SEQUENCE [LARGE SCALE GENOMIC DNA]</scope>
    <source>
        <strain evidence="1 2">DSM 21226</strain>
    </source>
</reference>
<gene>
    <name evidence="1" type="ORF">BDD16_001637</name>
</gene>
<accession>A0A7Y9U6I2</accession>
<dbReference type="Proteomes" id="UP000518288">
    <property type="component" value="Unassembled WGS sequence"/>
</dbReference>
<proteinExistence type="predicted"/>
<name>A0A7Y9U6I2_9BURK</name>
<sequence length="71" mass="7564">MDTRTGLPTVTADKTNATILTPDLIAPGMHLNAGRQSTARGMRRGRENPSLQARNLWNGAARGCHRPGPAS</sequence>
<organism evidence="1 2">
    <name type="scientific">Sphaerotilus montanus</name>
    <dbReference type="NCBI Taxonomy" id="522889"/>
    <lineage>
        <taxon>Bacteria</taxon>
        <taxon>Pseudomonadati</taxon>
        <taxon>Pseudomonadota</taxon>
        <taxon>Betaproteobacteria</taxon>
        <taxon>Burkholderiales</taxon>
        <taxon>Sphaerotilaceae</taxon>
        <taxon>Sphaerotilus</taxon>
    </lineage>
</organism>
<evidence type="ECO:0000313" key="2">
    <source>
        <dbReference type="Proteomes" id="UP000518288"/>
    </source>
</evidence>
<dbReference type="AlphaFoldDB" id="A0A7Y9U6I2"/>